<organism evidence="1 2">
    <name type="scientific">Bizionia hallyeonensis</name>
    <dbReference type="NCBI Taxonomy" id="1123757"/>
    <lineage>
        <taxon>Bacteria</taxon>
        <taxon>Pseudomonadati</taxon>
        <taxon>Bacteroidota</taxon>
        <taxon>Flavobacteriia</taxon>
        <taxon>Flavobacteriales</taxon>
        <taxon>Flavobacteriaceae</taxon>
        <taxon>Bizionia</taxon>
    </lineage>
</organism>
<protein>
    <submittedName>
        <fullName evidence="1">Uncharacterized protein</fullName>
    </submittedName>
</protein>
<evidence type="ECO:0000313" key="1">
    <source>
        <dbReference type="EMBL" id="MFC5195901.1"/>
    </source>
</evidence>
<accession>A0ABW0C863</accession>
<evidence type="ECO:0000313" key="2">
    <source>
        <dbReference type="Proteomes" id="UP001596162"/>
    </source>
</evidence>
<dbReference type="EMBL" id="JBHSLA010000004">
    <property type="protein sequence ID" value="MFC5195901.1"/>
    <property type="molecule type" value="Genomic_DNA"/>
</dbReference>
<dbReference type="RefSeq" id="WP_376860996.1">
    <property type="nucleotide sequence ID" value="NZ_JBHSLA010000004.1"/>
</dbReference>
<reference evidence="2" key="1">
    <citation type="journal article" date="2019" name="Int. J. Syst. Evol. Microbiol.">
        <title>The Global Catalogue of Microorganisms (GCM) 10K type strain sequencing project: providing services to taxonomists for standard genome sequencing and annotation.</title>
        <authorList>
            <consortium name="The Broad Institute Genomics Platform"/>
            <consortium name="The Broad Institute Genome Sequencing Center for Infectious Disease"/>
            <person name="Wu L."/>
            <person name="Ma J."/>
        </authorList>
    </citation>
    <scope>NUCLEOTIDE SEQUENCE [LARGE SCALE GENOMIC DNA]</scope>
    <source>
        <strain evidence="2">JCM 17978</strain>
    </source>
</reference>
<sequence length="177" mass="20334">MQLKHTLTPTFYENGVFKAYVLDTGNWTYNLPSTYDKETDSWLPDSDYPEIIYFDSPFAFSVGVYSSCLKVSTIYRYGFLYKLQDLDSLRDFRQTLFNIISIFGGTEVLYLTDQGNAVLSDYLCNWVEEGASYASVKQDVICKGIPLLTEYTDLDENRSLRASSEIILDDFQDLKSN</sequence>
<name>A0ABW0C863_9FLAO</name>
<comment type="caution">
    <text evidence="1">The sequence shown here is derived from an EMBL/GenBank/DDBJ whole genome shotgun (WGS) entry which is preliminary data.</text>
</comment>
<keyword evidence="2" id="KW-1185">Reference proteome</keyword>
<dbReference type="Proteomes" id="UP001596162">
    <property type="component" value="Unassembled WGS sequence"/>
</dbReference>
<gene>
    <name evidence="1" type="ORF">ACFPH8_11215</name>
</gene>
<proteinExistence type="predicted"/>